<gene>
    <name evidence="2" type="ORF">Q4490_14585</name>
</gene>
<sequence>MNVSHLCNTESPVSDFSIQGSGYCIQEDRVTLSIEQLLSNRSADNISGSLMLELWALPTQYLGGGFGGELLAYTSIAPLSGQCYLPNLCFNLPFTSPTPGQWYITLMVREWDGSQYITRDYVNYENLFCVEAKPVVSRSTSDNVISVDFGHVDHSTNNQNRLDSLAPSQVVKDSPLNHECDAESAPPKKAVKSGKRASKVNPSGKAIAKKVSINKASLSELESIKGLPVKVAKLIFQTRPHKKIDELLALKGMGPKLLKKIEHLIKL</sequence>
<protein>
    <submittedName>
        <fullName evidence="2">Helix-hairpin-helix domain-containing protein</fullName>
    </submittedName>
</protein>
<proteinExistence type="predicted"/>
<reference evidence="2" key="1">
    <citation type="submission" date="2023-07" db="EMBL/GenBank/DDBJ databases">
        <title>Genome content predicts the carbon catabolic preferences of heterotrophic bacteria.</title>
        <authorList>
            <person name="Gralka M."/>
        </authorList>
    </citation>
    <scope>NUCLEOTIDE SEQUENCE</scope>
    <source>
        <strain evidence="2">I2M16</strain>
    </source>
</reference>
<accession>A0AAW7XK83</accession>
<comment type="caution">
    <text evidence="2">The sequence shown here is derived from an EMBL/GenBank/DDBJ whole genome shotgun (WGS) entry which is preliminary data.</text>
</comment>
<dbReference type="RefSeq" id="WP_303551607.1">
    <property type="nucleotide sequence ID" value="NZ_JAUOPG010000010.1"/>
</dbReference>
<dbReference type="Pfam" id="PF12836">
    <property type="entry name" value="HHH_3"/>
    <property type="match status" value="1"/>
</dbReference>
<feature type="region of interest" description="Disordered" evidence="1">
    <location>
        <begin position="177"/>
        <end position="200"/>
    </location>
</feature>
<dbReference type="Gene3D" id="1.10.150.320">
    <property type="entry name" value="Photosystem II 12 kDa extrinsic protein"/>
    <property type="match status" value="1"/>
</dbReference>
<organism evidence="2 3">
    <name type="scientific">Neptunomonas phycophila</name>
    <dbReference type="NCBI Taxonomy" id="1572645"/>
    <lineage>
        <taxon>Bacteria</taxon>
        <taxon>Pseudomonadati</taxon>
        <taxon>Pseudomonadota</taxon>
        <taxon>Gammaproteobacteria</taxon>
        <taxon>Oceanospirillales</taxon>
        <taxon>Oceanospirillaceae</taxon>
        <taxon>Neptunomonas</taxon>
    </lineage>
</organism>
<evidence type="ECO:0000313" key="3">
    <source>
        <dbReference type="Proteomes" id="UP001169862"/>
    </source>
</evidence>
<dbReference type="EMBL" id="JAUOPG010000010">
    <property type="protein sequence ID" value="MDO6454796.1"/>
    <property type="molecule type" value="Genomic_DNA"/>
</dbReference>
<evidence type="ECO:0000256" key="1">
    <source>
        <dbReference type="SAM" id="MobiDB-lite"/>
    </source>
</evidence>
<name>A0AAW7XK83_9GAMM</name>
<feature type="compositionally biased region" description="Basic residues" evidence="1">
    <location>
        <begin position="189"/>
        <end position="198"/>
    </location>
</feature>
<dbReference type="SUPFAM" id="SSF81585">
    <property type="entry name" value="PsbU/PolX domain-like"/>
    <property type="match status" value="1"/>
</dbReference>
<dbReference type="AlphaFoldDB" id="A0AAW7XK83"/>
<dbReference type="Proteomes" id="UP001169862">
    <property type="component" value="Unassembled WGS sequence"/>
</dbReference>
<evidence type="ECO:0000313" key="2">
    <source>
        <dbReference type="EMBL" id="MDO6454796.1"/>
    </source>
</evidence>